<accession>A0ABV3ZE47</accession>
<sequence length="625" mass="71981">MFGENNNSKEVIKNRMLKHALNYWGISNTEDIDPAVKLMLEALSSELYNLGNEIKDTQVRILEKVANLLSPDFLTAPVPAHTLLYASPAEPVQLLSQATAFSCQRKISSNQNDVLDTTLDIQFTPVSDIDLFDIQILHTVTGGKLFSHDSVLTKQIAAQGKQKTSTANALWLGIRINPNIASLENLFFCFDWKNIEPKLAQRIYQLLPLTRWLINDEELQIRDGLPELTTKKNDGFHNIFSSYDLAALLEKDIRQYYHHKYLHIADRRQMNLQRQLQYYPPSFTQIFPESDLQKFTEKLLWIQILFPVAMQQEYLDELYIYPNTFPAINRHANDLKFRLKGGSNIIPLKTGLQEQFLSVKSLADSVRQYRSVPYRNKQEEENGTYTLRTGGVERFDNRNARELIGYLLELLRSESAAFSTYGYDYIAITLKEMNQKMALMEQKTKGYASNAAEIPNYIIVKPFENEDMMYAEYWTTLAEMANNLRAGTPLQLMKGAGVKQDKNFKDQVFMMTTTTGGKSRLKSEERLNALRYGIMTRNRIITKEDIRNFCFYELGDRISKVNIERGFELSTHTKEAFRRTIDIKLTPSGTGILDKDTWHTLCDQLLAKLKVRSGTSGYYRVVMDN</sequence>
<dbReference type="Pfam" id="PF05947">
    <property type="entry name" value="T6SS_TssF"/>
    <property type="match status" value="1"/>
</dbReference>
<gene>
    <name evidence="1" type="ORF">QTN47_11560</name>
</gene>
<keyword evidence="2" id="KW-1185">Reference proteome</keyword>
<reference evidence="1 2" key="1">
    <citation type="submission" date="2023-07" db="EMBL/GenBank/DDBJ databases">
        <authorList>
            <person name="Lian W.-H."/>
        </authorList>
    </citation>
    <scope>NUCLEOTIDE SEQUENCE [LARGE SCALE GENOMIC DNA]</scope>
    <source>
        <strain evidence="1 2">SYSU DXS3180</strain>
    </source>
</reference>
<dbReference type="Proteomes" id="UP001560573">
    <property type="component" value="Unassembled WGS sequence"/>
</dbReference>
<evidence type="ECO:0000313" key="2">
    <source>
        <dbReference type="Proteomes" id="UP001560573"/>
    </source>
</evidence>
<protein>
    <submittedName>
        <fullName evidence="1">Type VI secretion system baseplate subunit TssF</fullName>
    </submittedName>
</protein>
<evidence type="ECO:0000313" key="1">
    <source>
        <dbReference type="EMBL" id="MEX6688137.1"/>
    </source>
</evidence>
<organism evidence="1 2">
    <name type="scientific">Danxiaibacter flavus</name>
    <dbReference type="NCBI Taxonomy" id="3049108"/>
    <lineage>
        <taxon>Bacteria</taxon>
        <taxon>Pseudomonadati</taxon>
        <taxon>Bacteroidota</taxon>
        <taxon>Chitinophagia</taxon>
        <taxon>Chitinophagales</taxon>
        <taxon>Chitinophagaceae</taxon>
        <taxon>Danxiaibacter</taxon>
    </lineage>
</organism>
<name>A0ABV3ZE47_9BACT</name>
<dbReference type="RefSeq" id="WP_369329545.1">
    <property type="nucleotide sequence ID" value="NZ_JAULBC010000003.1"/>
</dbReference>
<dbReference type="InterPro" id="IPR010272">
    <property type="entry name" value="T6SS_TssF"/>
</dbReference>
<dbReference type="EMBL" id="JAULBC010000003">
    <property type="protein sequence ID" value="MEX6688137.1"/>
    <property type="molecule type" value="Genomic_DNA"/>
</dbReference>
<proteinExistence type="predicted"/>
<comment type="caution">
    <text evidence="1">The sequence shown here is derived from an EMBL/GenBank/DDBJ whole genome shotgun (WGS) entry which is preliminary data.</text>
</comment>